<organism evidence="1 2">
    <name type="scientific">Nephila pilipes</name>
    <name type="common">Giant wood spider</name>
    <name type="synonym">Nephila maculata</name>
    <dbReference type="NCBI Taxonomy" id="299642"/>
    <lineage>
        <taxon>Eukaryota</taxon>
        <taxon>Metazoa</taxon>
        <taxon>Ecdysozoa</taxon>
        <taxon>Arthropoda</taxon>
        <taxon>Chelicerata</taxon>
        <taxon>Arachnida</taxon>
        <taxon>Araneae</taxon>
        <taxon>Araneomorphae</taxon>
        <taxon>Entelegynae</taxon>
        <taxon>Araneoidea</taxon>
        <taxon>Nephilidae</taxon>
        <taxon>Nephila</taxon>
    </lineage>
</organism>
<dbReference type="Proteomes" id="UP000887013">
    <property type="component" value="Unassembled WGS sequence"/>
</dbReference>
<reference evidence="1" key="1">
    <citation type="submission" date="2020-08" db="EMBL/GenBank/DDBJ databases">
        <title>Multicomponent nature underlies the extraordinary mechanical properties of spider dragline silk.</title>
        <authorList>
            <person name="Kono N."/>
            <person name="Nakamura H."/>
            <person name="Mori M."/>
            <person name="Yoshida Y."/>
            <person name="Ohtoshi R."/>
            <person name="Malay A.D."/>
            <person name="Moran D.A.P."/>
            <person name="Tomita M."/>
            <person name="Numata K."/>
            <person name="Arakawa K."/>
        </authorList>
    </citation>
    <scope>NUCLEOTIDE SEQUENCE</scope>
</reference>
<evidence type="ECO:0000313" key="1">
    <source>
        <dbReference type="EMBL" id="GFS78287.1"/>
    </source>
</evidence>
<gene>
    <name evidence="1" type="ORF">NPIL_299491</name>
</gene>
<accession>A0A8X6T6Z2</accession>
<proteinExistence type="predicted"/>
<evidence type="ECO:0000313" key="2">
    <source>
        <dbReference type="Proteomes" id="UP000887013"/>
    </source>
</evidence>
<protein>
    <submittedName>
        <fullName evidence="1">Uncharacterized protein</fullName>
    </submittedName>
</protein>
<dbReference type="EMBL" id="BMAW01097174">
    <property type="protein sequence ID" value="GFS78287.1"/>
    <property type="molecule type" value="Genomic_DNA"/>
</dbReference>
<comment type="caution">
    <text evidence="1">The sequence shown here is derived from an EMBL/GenBank/DDBJ whole genome shotgun (WGS) entry which is preliminary data.</text>
</comment>
<keyword evidence="2" id="KW-1185">Reference proteome</keyword>
<sequence>MKLLKTPFPDHLSDVPCTSLTEDALISVLILESIPKRFKGNCSNLQLPLKHQSAVQWDIKVALIYQLSFNYTIRLRDVHCSTIFVRSKQLIKVVEQMAFKICTSVCRNIFGYTKSGNSFF</sequence>
<name>A0A8X6T6Z2_NEPPI</name>
<dbReference type="AlphaFoldDB" id="A0A8X6T6Z2"/>